<keyword evidence="7 9" id="KW-0811">Translocation</keyword>
<evidence type="ECO:0000313" key="10">
    <source>
        <dbReference type="EMBL" id="OGG77839.1"/>
    </source>
</evidence>
<evidence type="ECO:0000256" key="7">
    <source>
        <dbReference type="ARBA" id="ARBA00023010"/>
    </source>
</evidence>
<accession>A0A1F6EW46</accession>
<comment type="function">
    <text evidence="9">Essential subunit of the Sec protein translocation channel SecYEG. Clamps together the 2 halves of SecY. May contact the channel plug during translocation.</text>
</comment>
<dbReference type="InterPro" id="IPR005807">
    <property type="entry name" value="SecE_bac"/>
</dbReference>
<dbReference type="EMBL" id="MFMC01000004">
    <property type="protein sequence ID" value="OGG77839.1"/>
    <property type="molecule type" value="Genomic_DNA"/>
</dbReference>
<dbReference type="GO" id="GO:0005886">
    <property type="term" value="C:plasma membrane"/>
    <property type="evidence" value="ECO:0007669"/>
    <property type="project" value="UniProtKB-SubCell"/>
</dbReference>
<evidence type="ECO:0000313" key="11">
    <source>
        <dbReference type="Proteomes" id="UP000177215"/>
    </source>
</evidence>
<reference evidence="10 11" key="1">
    <citation type="journal article" date="2016" name="Nat. Commun.">
        <title>Thousands of microbial genomes shed light on interconnected biogeochemical processes in an aquifer system.</title>
        <authorList>
            <person name="Anantharaman K."/>
            <person name="Brown C.T."/>
            <person name="Hug L.A."/>
            <person name="Sharon I."/>
            <person name="Castelle C.J."/>
            <person name="Probst A.J."/>
            <person name="Thomas B.C."/>
            <person name="Singh A."/>
            <person name="Wilkins M.J."/>
            <person name="Karaoz U."/>
            <person name="Brodie E.L."/>
            <person name="Williams K.H."/>
            <person name="Hubbard S.S."/>
            <person name="Banfield J.F."/>
        </authorList>
    </citation>
    <scope>NUCLEOTIDE SEQUENCE [LARGE SCALE GENOMIC DNA]</scope>
</reference>
<evidence type="ECO:0000256" key="8">
    <source>
        <dbReference type="ARBA" id="ARBA00023136"/>
    </source>
</evidence>
<protein>
    <recommendedName>
        <fullName evidence="9">Protein translocase subunit SecE</fullName>
    </recommendedName>
</protein>
<name>A0A1F6EW46_9BACT</name>
<dbReference type="GO" id="GO:0043952">
    <property type="term" value="P:protein transport by the Sec complex"/>
    <property type="evidence" value="ECO:0007669"/>
    <property type="project" value="UniProtKB-UniRule"/>
</dbReference>
<keyword evidence="4 9" id="KW-0812">Transmembrane</keyword>
<comment type="subunit">
    <text evidence="9">Component of the Sec protein translocase complex. Heterotrimer consisting of SecY, SecE and SecG subunits. The heterotrimers can form oligomers, although 1 heterotrimer is thought to be able to translocate proteins. Interacts with the ribosome. Interacts with SecDF, and other proteins may be involved. Interacts with SecA.</text>
</comment>
<evidence type="ECO:0000256" key="3">
    <source>
        <dbReference type="ARBA" id="ARBA00022475"/>
    </source>
</evidence>
<dbReference type="GO" id="GO:0009306">
    <property type="term" value="P:protein secretion"/>
    <property type="evidence" value="ECO:0007669"/>
    <property type="project" value="UniProtKB-UniRule"/>
</dbReference>
<dbReference type="InterPro" id="IPR038379">
    <property type="entry name" value="SecE_sf"/>
</dbReference>
<dbReference type="AlphaFoldDB" id="A0A1F6EW46"/>
<dbReference type="PANTHER" id="PTHR33910">
    <property type="entry name" value="PROTEIN TRANSLOCASE SUBUNIT SECE"/>
    <property type="match status" value="1"/>
</dbReference>
<proteinExistence type="inferred from homology"/>
<keyword evidence="2 9" id="KW-0813">Transport</keyword>
<comment type="caution">
    <text evidence="10">The sequence shown here is derived from an EMBL/GenBank/DDBJ whole genome shotgun (WGS) entry which is preliminary data.</text>
</comment>
<dbReference type="GO" id="GO:0008320">
    <property type="term" value="F:protein transmembrane transporter activity"/>
    <property type="evidence" value="ECO:0007669"/>
    <property type="project" value="UniProtKB-UniRule"/>
</dbReference>
<comment type="subcellular location">
    <subcellularLocation>
        <location evidence="9">Cell membrane</location>
        <topology evidence="9">Single-pass membrane protein</topology>
    </subcellularLocation>
    <subcellularLocation>
        <location evidence="1">Membrane</location>
    </subcellularLocation>
</comment>
<dbReference type="PANTHER" id="PTHR33910:SF1">
    <property type="entry name" value="PROTEIN TRANSLOCASE SUBUNIT SECE"/>
    <property type="match status" value="1"/>
</dbReference>
<dbReference type="GO" id="GO:0065002">
    <property type="term" value="P:intracellular protein transmembrane transport"/>
    <property type="evidence" value="ECO:0007669"/>
    <property type="project" value="UniProtKB-UniRule"/>
</dbReference>
<feature type="transmembrane region" description="Helical" evidence="9">
    <location>
        <begin position="26"/>
        <end position="50"/>
    </location>
</feature>
<dbReference type="GO" id="GO:0006605">
    <property type="term" value="P:protein targeting"/>
    <property type="evidence" value="ECO:0007669"/>
    <property type="project" value="UniProtKB-UniRule"/>
</dbReference>
<dbReference type="NCBIfam" id="TIGR00964">
    <property type="entry name" value="secE_bact"/>
    <property type="match status" value="1"/>
</dbReference>
<dbReference type="InterPro" id="IPR001901">
    <property type="entry name" value="Translocase_SecE/Sec61-g"/>
</dbReference>
<evidence type="ECO:0000256" key="6">
    <source>
        <dbReference type="ARBA" id="ARBA00022989"/>
    </source>
</evidence>
<organism evidence="10 11">
    <name type="scientific">Candidatus Kaiserbacteria bacterium RIFCSPLOWO2_01_FULL_54_24</name>
    <dbReference type="NCBI Taxonomy" id="1798515"/>
    <lineage>
        <taxon>Bacteria</taxon>
        <taxon>Candidatus Kaiseribacteriota</taxon>
    </lineage>
</organism>
<keyword evidence="5 9" id="KW-0653">Protein transport</keyword>
<sequence length="96" mass="10770">MSFLQYLKDTRGELHHVAWPTRLQTIVYTIIVIALSLFVAAYLGFFDYVFTTGLGRTLQFLPQTPSTSIVEQFSTSTDDIVIETDSTSSLDVKSSQ</sequence>
<evidence type="ECO:0000256" key="2">
    <source>
        <dbReference type="ARBA" id="ARBA00022448"/>
    </source>
</evidence>
<dbReference type="Gene3D" id="1.20.5.1030">
    <property type="entry name" value="Preprotein translocase secy subunit"/>
    <property type="match status" value="1"/>
</dbReference>
<dbReference type="STRING" id="1798515.A3B35_02240"/>
<keyword evidence="8 9" id="KW-0472">Membrane</keyword>
<keyword evidence="6 9" id="KW-1133">Transmembrane helix</keyword>
<dbReference type="Proteomes" id="UP000177215">
    <property type="component" value="Unassembled WGS sequence"/>
</dbReference>
<evidence type="ECO:0000256" key="4">
    <source>
        <dbReference type="ARBA" id="ARBA00022692"/>
    </source>
</evidence>
<evidence type="ECO:0000256" key="9">
    <source>
        <dbReference type="HAMAP-Rule" id="MF_00422"/>
    </source>
</evidence>
<keyword evidence="3 9" id="KW-1003">Cell membrane</keyword>
<dbReference type="Pfam" id="PF00584">
    <property type="entry name" value="SecE"/>
    <property type="match status" value="1"/>
</dbReference>
<gene>
    <name evidence="9" type="primary">secE</name>
    <name evidence="10" type="ORF">A3B35_02240</name>
</gene>
<comment type="similarity">
    <text evidence="9">Belongs to the SecE/SEC61-gamma family.</text>
</comment>
<evidence type="ECO:0000256" key="1">
    <source>
        <dbReference type="ARBA" id="ARBA00004370"/>
    </source>
</evidence>
<evidence type="ECO:0000256" key="5">
    <source>
        <dbReference type="ARBA" id="ARBA00022927"/>
    </source>
</evidence>
<dbReference type="HAMAP" id="MF_00422">
    <property type="entry name" value="SecE"/>
    <property type="match status" value="1"/>
</dbReference>